<dbReference type="Gene3D" id="1.10.287.540">
    <property type="entry name" value="Helix hairpin bin"/>
    <property type="match status" value="1"/>
</dbReference>
<dbReference type="EMBL" id="JAKIJS010000001">
    <property type="protein sequence ID" value="MCF6137210.1"/>
    <property type="molecule type" value="Genomic_DNA"/>
</dbReference>
<evidence type="ECO:0000256" key="1">
    <source>
        <dbReference type="ARBA" id="ARBA00022490"/>
    </source>
</evidence>
<evidence type="ECO:0000256" key="2">
    <source>
        <dbReference type="HAMAP-Rule" id="MF_01103"/>
    </source>
</evidence>
<name>A0ABS9H034_9BACL</name>
<dbReference type="Pfam" id="PF05979">
    <property type="entry name" value="DUF896"/>
    <property type="match status" value="1"/>
</dbReference>
<dbReference type="HAMAP" id="MF_01103">
    <property type="entry name" value="UPF0291"/>
    <property type="match status" value="1"/>
</dbReference>
<evidence type="ECO:0000313" key="3">
    <source>
        <dbReference type="EMBL" id="MCF6137210.1"/>
    </source>
</evidence>
<dbReference type="Proteomes" id="UP001649381">
    <property type="component" value="Unassembled WGS sequence"/>
</dbReference>
<reference evidence="3 4" key="1">
    <citation type="submission" date="2022-01" db="EMBL/GenBank/DDBJ databases">
        <title>Alkalihalobacillus sp. EGI L200015, a novel bacterium isolated from a salt lake sediment.</title>
        <authorList>
            <person name="Gao L."/>
            <person name="Fang B.-Z."/>
            <person name="Li W.-J."/>
        </authorList>
    </citation>
    <scope>NUCLEOTIDE SEQUENCE [LARGE SCALE GENOMIC DNA]</scope>
    <source>
        <strain evidence="3 4">KCTC 12718</strain>
    </source>
</reference>
<organism evidence="3 4">
    <name type="scientific">Pseudalkalibacillus berkeleyi</name>
    <dbReference type="NCBI Taxonomy" id="1069813"/>
    <lineage>
        <taxon>Bacteria</taxon>
        <taxon>Bacillati</taxon>
        <taxon>Bacillota</taxon>
        <taxon>Bacilli</taxon>
        <taxon>Bacillales</taxon>
        <taxon>Fictibacillaceae</taxon>
        <taxon>Pseudalkalibacillus</taxon>
    </lineage>
</organism>
<keyword evidence="1 2" id="KW-0963">Cytoplasm</keyword>
<dbReference type="SUPFAM" id="SSF158221">
    <property type="entry name" value="YnzC-like"/>
    <property type="match status" value="1"/>
</dbReference>
<comment type="caution">
    <text evidence="3">The sequence shown here is derived from an EMBL/GenBank/DDBJ whole genome shotgun (WGS) entry which is preliminary data.</text>
</comment>
<dbReference type="PANTHER" id="PTHR37300">
    <property type="entry name" value="UPF0291 PROTEIN CBO2609/CLC_2481"/>
    <property type="match status" value="1"/>
</dbReference>
<dbReference type="RefSeq" id="WP_236332608.1">
    <property type="nucleotide sequence ID" value="NZ_JAKIJS010000001.1"/>
</dbReference>
<accession>A0ABS9H034</accession>
<comment type="subcellular location">
    <subcellularLocation>
        <location evidence="2">Cytoplasm</location>
    </subcellularLocation>
</comment>
<keyword evidence="4" id="KW-1185">Reference proteome</keyword>
<gene>
    <name evidence="3" type="ORF">L2716_05650</name>
</gene>
<dbReference type="InterPro" id="IPR009242">
    <property type="entry name" value="DUF896"/>
</dbReference>
<proteinExistence type="inferred from homology"/>
<comment type="similarity">
    <text evidence="2">Belongs to the UPF0291 family.</text>
</comment>
<dbReference type="PANTHER" id="PTHR37300:SF1">
    <property type="entry name" value="UPF0291 PROTEIN YNZC"/>
    <property type="match status" value="1"/>
</dbReference>
<evidence type="ECO:0000313" key="4">
    <source>
        <dbReference type="Proteomes" id="UP001649381"/>
    </source>
</evidence>
<sequence>MLSQQKIDRINELARKAKGEGLNPKEKEEQKKLRSEYLKAFRGGFKNQLKSIKVVDPEGTDVTPEKLKEEKRRKQ</sequence>
<protein>
    <recommendedName>
        <fullName evidence="2">UPF0291 protein L2716_05650</fullName>
    </recommendedName>
</protein>